<keyword evidence="4" id="KW-1185">Reference proteome</keyword>
<dbReference type="PROSITE" id="PS50853">
    <property type="entry name" value="FN3"/>
    <property type="match status" value="1"/>
</dbReference>
<dbReference type="AlphaFoldDB" id="A0AAE3R937"/>
<dbReference type="Pfam" id="PF13585">
    <property type="entry name" value="CHU_C"/>
    <property type="match status" value="1"/>
</dbReference>
<keyword evidence="1" id="KW-1133">Transmembrane helix</keyword>
<dbReference type="NCBIfam" id="TIGR04131">
    <property type="entry name" value="Bac_Flav_CTERM"/>
    <property type="match status" value="1"/>
</dbReference>
<keyword evidence="1" id="KW-0472">Membrane</keyword>
<evidence type="ECO:0000313" key="3">
    <source>
        <dbReference type="EMBL" id="MDJ1503832.1"/>
    </source>
</evidence>
<reference evidence="3" key="1">
    <citation type="submission" date="2023-05" db="EMBL/GenBank/DDBJ databases">
        <authorList>
            <person name="Zhang X."/>
        </authorList>
    </citation>
    <scope>NUCLEOTIDE SEQUENCE</scope>
    <source>
        <strain evidence="3">BD1B2-1</strain>
    </source>
</reference>
<protein>
    <submittedName>
        <fullName evidence="3">Gliding motility-associated C-terminal domain-containing protein</fullName>
    </submittedName>
</protein>
<dbReference type="Proteomes" id="UP001232063">
    <property type="component" value="Unassembled WGS sequence"/>
</dbReference>
<dbReference type="InterPro" id="IPR003961">
    <property type="entry name" value="FN3_dom"/>
</dbReference>
<comment type="caution">
    <text evidence="3">The sequence shown here is derived from an EMBL/GenBank/DDBJ whole genome shotgun (WGS) entry which is preliminary data.</text>
</comment>
<dbReference type="InterPro" id="IPR036116">
    <property type="entry name" value="FN3_sf"/>
</dbReference>
<dbReference type="SUPFAM" id="SSF49299">
    <property type="entry name" value="PKD domain"/>
    <property type="match status" value="1"/>
</dbReference>
<dbReference type="InterPro" id="IPR026341">
    <property type="entry name" value="T9SS_type_B"/>
</dbReference>
<sequence>MQLIEKVYRVILDFTTRKGFVKNHLYIISLTVFLSVAGSNIYAQQPCFTISATKGCVPLTITADPSCGNYEPPPNPPDRYNYGDTISGERYAIRNRTHTYSKPGIYGIYLYGQFNGSLDSTKTPIFVEVYPTPKPLFSIQQCSGFGIAVQIRDSSYVVGSKAYIYDSYVIEWGDGNIQTVSGAGTYRHTYTGNTLRTVKVSGRYTDINCGGNESKIVIPESSLAVPELVSLTTNNSNSALLQFRGEAGVTYQIEKRNENNGTYTQVASQTSSVTGVVGQVLNDPQPAVYRVVRTDACGNNLISEEISSILLNAIASNNQNQISWTTYSTGAVATSTLLRDEQIVQDNSAQTTRNYTDLAIICGDTNCYQLIVTLTSGAKALSNSQCIKAISNSVPAAVQNITGTIVDNKVRVTWDSPTGLYVPAEYIIYRSEDGINFSPAARISTNSYEEVVRRMDIVKYCYRVGYMDKCGNMSDISVSACPIQLKVTEVTNSANEGYALTWSAYSEWPEGVQAYEVEKLNASNVVIEQQTVSGNDLTFPHDTINQLIRFRVRAIGEGRTSESNIVEVLQTAQIFAPTAFTPNFDGVNDIFKIHSLFVQSWKILIYNRWGEVVYASDDKNSGWDGKNKRSAIVMGTYSYSIQLVDQIGRSVTKQGAVLIVN</sequence>
<gene>
    <name evidence="3" type="ORF">QNI22_24430</name>
</gene>
<evidence type="ECO:0000313" key="4">
    <source>
        <dbReference type="Proteomes" id="UP001232063"/>
    </source>
</evidence>
<evidence type="ECO:0000259" key="2">
    <source>
        <dbReference type="PROSITE" id="PS50853"/>
    </source>
</evidence>
<dbReference type="Gene3D" id="2.60.40.10">
    <property type="entry name" value="Immunoglobulins"/>
    <property type="match status" value="1"/>
</dbReference>
<proteinExistence type="predicted"/>
<dbReference type="InterPro" id="IPR035986">
    <property type="entry name" value="PKD_dom_sf"/>
</dbReference>
<dbReference type="RefSeq" id="WP_314514478.1">
    <property type="nucleotide sequence ID" value="NZ_JASJOU010000009.1"/>
</dbReference>
<accession>A0AAE3R937</accession>
<dbReference type="EMBL" id="JASJOU010000009">
    <property type="protein sequence ID" value="MDJ1503832.1"/>
    <property type="molecule type" value="Genomic_DNA"/>
</dbReference>
<organism evidence="3 4">
    <name type="scientific">Xanthocytophaga agilis</name>
    <dbReference type="NCBI Taxonomy" id="3048010"/>
    <lineage>
        <taxon>Bacteria</taxon>
        <taxon>Pseudomonadati</taxon>
        <taxon>Bacteroidota</taxon>
        <taxon>Cytophagia</taxon>
        <taxon>Cytophagales</taxon>
        <taxon>Rhodocytophagaceae</taxon>
        <taxon>Xanthocytophaga</taxon>
    </lineage>
</organism>
<keyword evidence="1" id="KW-0812">Transmembrane</keyword>
<feature type="transmembrane region" description="Helical" evidence="1">
    <location>
        <begin position="25"/>
        <end position="43"/>
    </location>
</feature>
<name>A0AAE3R937_9BACT</name>
<feature type="domain" description="Fibronectin type-III" evidence="2">
    <location>
        <begin position="481"/>
        <end position="574"/>
    </location>
</feature>
<dbReference type="InterPro" id="IPR013783">
    <property type="entry name" value="Ig-like_fold"/>
</dbReference>
<evidence type="ECO:0000256" key="1">
    <source>
        <dbReference type="SAM" id="Phobius"/>
    </source>
</evidence>
<dbReference type="SUPFAM" id="SSF49265">
    <property type="entry name" value="Fibronectin type III"/>
    <property type="match status" value="1"/>
</dbReference>